<dbReference type="Proteomes" id="UP000315226">
    <property type="component" value="Unassembled WGS sequence"/>
</dbReference>
<proteinExistence type="predicted"/>
<sequence>MRALDLAAASLAKADPDLPRSSWIAFYGPAELFALTAIVRDRLGDAADAEAASFQALAVLPETFRRNRALTTARLSLAQLHQGDVELATVTTAKVFDEMRGAPLPGRMRLLLGEFHRDLITLAPGSAIAMDWADRYRTEWSRP</sequence>
<dbReference type="AlphaFoldDB" id="A0A4Y3RK58"/>
<evidence type="ECO:0000313" key="1">
    <source>
        <dbReference type="EMBL" id="GEB57093.1"/>
    </source>
</evidence>
<evidence type="ECO:0000313" key="2">
    <source>
        <dbReference type="Proteomes" id="UP000315226"/>
    </source>
</evidence>
<reference evidence="1 2" key="1">
    <citation type="submission" date="2019-06" db="EMBL/GenBank/DDBJ databases">
        <title>Whole genome shotgun sequence of Streptomyces gardneri NBRC 12865.</title>
        <authorList>
            <person name="Hosoyama A."/>
            <person name="Uohara A."/>
            <person name="Ohji S."/>
            <person name="Ichikawa N."/>
        </authorList>
    </citation>
    <scope>NUCLEOTIDE SEQUENCE [LARGE SCALE GENOMIC DNA]</scope>
    <source>
        <strain evidence="1 2">NBRC 12865</strain>
    </source>
</reference>
<dbReference type="RefSeq" id="WP_229918427.1">
    <property type="nucleotide sequence ID" value="NZ_BJMN01000015.1"/>
</dbReference>
<gene>
    <name evidence="1" type="ORF">SGA01_26980</name>
</gene>
<accession>A0A4Y3RK58</accession>
<organism evidence="1 2">
    <name type="scientific">Streptomyces gardneri</name>
    <dbReference type="NCBI Taxonomy" id="66892"/>
    <lineage>
        <taxon>Bacteria</taxon>
        <taxon>Bacillati</taxon>
        <taxon>Actinomycetota</taxon>
        <taxon>Actinomycetes</taxon>
        <taxon>Kitasatosporales</taxon>
        <taxon>Streptomycetaceae</taxon>
        <taxon>Streptomyces</taxon>
    </lineage>
</organism>
<dbReference type="EMBL" id="BJMN01000015">
    <property type="protein sequence ID" value="GEB57093.1"/>
    <property type="molecule type" value="Genomic_DNA"/>
</dbReference>
<name>A0A4Y3RK58_9ACTN</name>
<comment type="caution">
    <text evidence="1">The sequence shown here is derived from an EMBL/GenBank/DDBJ whole genome shotgun (WGS) entry which is preliminary data.</text>
</comment>
<protein>
    <recommendedName>
        <fullName evidence="3">Bacterial transcriptional activator domain-containing protein</fullName>
    </recommendedName>
</protein>
<keyword evidence="2" id="KW-1185">Reference proteome</keyword>
<evidence type="ECO:0008006" key="3">
    <source>
        <dbReference type="Google" id="ProtNLM"/>
    </source>
</evidence>